<gene>
    <name evidence="2" type="ORF">HHE01_17220</name>
</gene>
<keyword evidence="3" id="KW-1185">Reference proteome</keyword>
<name>A0A0K2Y4I1_HELHE</name>
<reference evidence="3" key="1">
    <citation type="submission" date="2014-12" db="EMBL/GenBank/DDBJ databases">
        <authorList>
            <person name="Smet A."/>
        </authorList>
    </citation>
    <scope>NUCLEOTIDE SEQUENCE [LARGE SCALE GENOMIC DNA]</scope>
</reference>
<proteinExistence type="predicted"/>
<dbReference type="GeneID" id="76196650"/>
<dbReference type="Proteomes" id="UP000046090">
    <property type="component" value="Unassembled WGS sequence"/>
</dbReference>
<evidence type="ECO:0000256" key="1">
    <source>
        <dbReference type="SAM" id="MobiDB-lite"/>
    </source>
</evidence>
<dbReference type="EMBL" id="CDMK01000001">
    <property type="protein sequence ID" value="CRI34036.1"/>
    <property type="molecule type" value="Genomic_DNA"/>
</dbReference>
<sequence>MLEKLLTLAPQTPPPKLPSPSQITQAQATPQPTTTQYQPTAQQQPLTTEVITQDTPTIPNIIAKKYVSFHNDVNSVSLGKLGTLEANLLFVIFHKLKDKEDELLVFDCDEIKTMVHAVKISKSELSSVVKRLEKH</sequence>
<feature type="compositionally biased region" description="Low complexity" evidence="1">
    <location>
        <begin position="1"/>
        <end position="10"/>
    </location>
</feature>
<accession>A0A0K2Y4I1</accession>
<dbReference type="AlphaFoldDB" id="A0A0K2Y4I1"/>
<evidence type="ECO:0000313" key="2">
    <source>
        <dbReference type="EMBL" id="CRI34036.1"/>
    </source>
</evidence>
<feature type="region of interest" description="Disordered" evidence="1">
    <location>
        <begin position="1"/>
        <end position="45"/>
    </location>
</feature>
<protein>
    <submittedName>
        <fullName evidence="2">Uncharacterized protein</fullName>
    </submittedName>
</protein>
<organism evidence="2 3">
    <name type="scientific">Helicobacter heilmannii</name>
    <dbReference type="NCBI Taxonomy" id="35817"/>
    <lineage>
        <taxon>Bacteria</taxon>
        <taxon>Pseudomonadati</taxon>
        <taxon>Campylobacterota</taxon>
        <taxon>Epsilonproteobacteria</taxon>
        <taxon>Campylobacterales</taxon>
        <taxon>Helicobacteraceae</taxon>
        <taxon>Helicobacter</taxon>
    </lineage>
</organism>
<feature type="compositionally biased region" description="Low complexity" evidence="1">
    <location>
        <begin position="19"/>
        <end position="45"/>
    </location>
</feature>
<evidence type="ECO:0000313" key="3">
    <source>
        <dbReference type="Proteomes" id="UP000046090"/>
    </source>
</evidence>
<dbReference type="RefSeq" id="WP_015106104.1">
    <property type="nucleotide sequence ID" value="NZ_CDMK01000001.1"/>
</dbReference>